<dbReference type="EMBL" id="UZWE01000024">
    <property type="protein sequence ID" value="VDS07939.1"/>
    <property type="molecule type" value="Genomic_DNA"/>
</dbReference>
<keyword evidence="1" id="KW-0472">Membrane</keyword>
<dbReference type="AlphaFoldDB" id="A0A447IKE4"/>
<accession>A0A447IKE4</accession>
<evidence type="ECO:0000256" key="1">
    <source>
        <dbReference type="SAM" id="Phobius"/>
    </source>
</evidence>
<evidence type="ECO:0000313" key="2">
    <source>
        <dbReference type="EMBL" id="VDS07939.1"/>
    </source>
</evidence>
<dbReference type="Proteomes" id="UP000270743">
    <property type="component" value="Unassembled WGS sequence"/>
</dbReference>
<evidence type="ECO:0000313" key="3">
    <source>
        <dbReference type="Proteomes" id="UP000270743"/>
    </source>
</evidence>
<dbReference type="RefSeq" id="WP_126153622.1">
    <property type="nucleotide sequence ID" value="NZ_UZWE01000024.1"/>
</dbReference>
<keyword evidence="3" id="KW-1185">Reference proteome</keyword>
<proteinExistence type="predicted"/>
<protein>
    <submittedName>
        <fullName evidence="2">Uncharacterized protein</fullName>
    </submittedName>
</protein>
<dbReference type="OrthoDB" id="7777549at2"/>
<name>A0A447IKE4_9RHOB</name>
<reference evidence="2 3" key="1">
    <citation type="submission" date="2018-12" db="EMBL/GenBank/DDBJ databases">
        <authorList>
            <person name="Criscuolo A."/>
        </authorList>
    </citation>
    <scope>NUCLEOTIDE SEQUENCE [LARGE SCALE GENOMIC DNA]</scope>
    <source>
        <strain evidence="2">ACIP1116241</strain>
    </source>
</reference>
<sequence length="95" mass="10685">MPEIEKRITTGNIWSIIGTIGSTLVIIAGLFVWGGRQSQRLDTLQANDAVMQTTLVTHETRIRAIETSSARQDERLLLILDSVRKIEAKLERDPK</sequence>
<keyword evidence="1" id="KW-1133">Transmembrane helix</keyword>
<feature type="transmembrane region" description="Helical" evidence="1">
    <location>
        <begin position="12"/>
        <end position="33"/>
    </location>
</feature>
<gene>
    <name evidence="2" type="ORF">PARHAE_01119</name>
</gene>
<organism evidence="2 3">
    <name type="scientific">Paracoccus haematequi</name>
    <dbReference type="NCBI Taxonomy" id="2491866"/>
    <lineage>
        <taxon>Bacteria</taxon>
        <taxon>Pseudomonadati</taxon>
        <taxon>Pseudomonadota</taxon>
        <taxon>Alphaproteobacteria</taxon>
        <taxon>Rhodobacterales</taxon>
        <taxon>Paracoccaceae</taxon>
        <taxon>Paracoccus</taxon>
    </lineage>
</organism>
<keyword evidence="1" id="KW-0812">Transmembrane</keyword>